<evidence type="ECO:0000313" key="3">
    <source>
        <dbReference type="WBParaSite" id="GPUH_0002546401-mRNA-1"/>
    </source>
</evidence>
<dbReference type="GO" id="GO:0004821">
    <property type="term" value="F:histidine-tRNA ligase activity"/>
    <property type="evidence" value="ECO:0007669"/>
    <property type="project" value="TreeGrafter"/>
</dbReference>
<dbReference type="PANTHER" id="PTHR11476:SF7">
    <property type="entry name" value="HISTIDINE--TRNA LIGASE"/>
    <property type="match status" value="1"/>
</dbReference>
<gene>
    <name evidence="1" type="ORF">GPUH_LOCUS25434</name>
</gene>
<evidence type="ECO:0000313" key="1">
    <source>
        <dbReference type="EMBL" id="VDN44198.1"/>
    </source>
</evidence>
<dbReference type="Gene3D" id="3.30.930.10">
    <property type="entry name" value="Bira Bifunctional Protein, Domain 2"/>
    <property type="match status" value="1"/>
</dbReference>
<sequence length="191" mass="21051">MTAHVLFDGTLCYRPQTYSTGITFQLQVLLPHKGSLRPIILGAGGRYDTLLEDERHAQDPIPPNPLCAVGCGLSLDTVAQLCCTNTPDFESIWCRALVCSTSDQFLKTTARLVQRLWSRGIQADVLHDPVFPVRMIELMEHCNEKKIESLLVVHGDDEVLVRIGGADLGKMSIDEVLSKFENQTGKATSAV</sequence>
<evidence type="ECO:0000313" key="2">
    <source>
        <dbReference type="Proteomes" id="UP000271098"/>
    </source>
</evidence>
<dbReference type="EMBL" id="UYRT01105196">
    <property type="protein sequence ID" value="VDN44198.1"/>
    <property type="molecule type" value="Genomic_DNA"/>
</dbReference>
<name>A0A183EWU3_9BILA</name>
<keyword evidence="2" id="KW-1185">Reference proteome</keyword>
<reference evidence="3" key="1">
    <citation type="submission" date="2016-06" db="UniProtKB">
        <authorList>
            <consortium name="WormBaseParasite"/>
        </authorList>
    </citation>
    <scope>IDENTIFICATION</scope>
</reference>
<proteinExistence type="predicted"/>
<dbReference type="AlphaFoldDB" id="A0A183EWU3"/>
<dbReference type="Gene3D" id="3.40.50.800">
    <property type="entry name" value="Anticodon-binding domain"/>
    <property type="match status" value="1"/>
</dbReference>
<reference evidence="1 2" key="2">
    <citation type="submission" date="2018-11" db="EMBL/GenBank/DDBJ databases">
        <authorList>
            <consortium name="Pathogen Informatics"/>
        </authorList>
    </citation>
    <scope>NUCLEOTIDE SEQUENCE [LARGE SCALE GENOMIC DNA]</scope>
</reference>
<dbReference type="GO" id="GO:0032543">
    <property type="term" value="P:mitochondrial translation"/>
    <property type="evidence" value="ECO:0007669"/>
    <property type="project" value="TreeGrafter"/>
</dbReference>
<organism evidence="3">
    <name type="scientific">Gongylonema pulchrum</name>
    <dbReference type="NCBI Taxonomy" id="637853"/>
    <lineage>
        <taxon>Eukaryota</taxon>
        <taxon>Metazoa</taxon>
        <taxon>Ecdysozoa</taxon>
        <taxon>Nematoda</taxon>
        <taxon>Chromadorea</taxon>
        <taxon>Rhabditida</taxon>
        <taxon>Spirurina</taxon>
        <taxon>Spiruromorpha</taxon>
        <taxon>Spiruroidea</taxon>
        <taxon>Gongylonematidae</taxon>
        <taxon>Gongylonema</taxon>
    </lineage>
</organism>
<dbReference type="OrthoDB" id="5915312at2759"/>
<dbReference type="PANTHER" id="PTHR11476">
    <property type="entry name" value="HISTIDYL-TRNA SYNTHETASE"/>
    <property type="match status" value="1"/>
</dbReference>
<dbReference type="WBParaSite" id="GPUH_0002546401-mRNA-1">
    <property type="protein sequence ID" value="GPUH_0002546401-mRNA-1"/>
    <property type="gene ID" value="GPUH_0002546401"/>
</dbReference>
<dbReference type="Proteomes" id="UP000271098">
    <property type="component" value="Unassembled WGS sequence"/>
</dbReference>
<dbReference type="InterPro" id="IPR045864">
    <property type="entry name" value="aa-tRNA-synth_II/BPL/LPL"/>
</dbReference>
<dbReference type="GO" id="GO:0003723">
    <property type="term" value="F:RNA binding"/>
    <property type="evidence" value="ECO:0007669"/>
    <property type="project" value="TreeGrafter"/>
</dbReference>
<protein>
    <submittedName>
        <fullName evidence="3">Histidine--tRNA ligase</fullName>
    </submittedName>
</protein>
<dbReference type="GO" id="GO:0006427">
    <property type="term" value="P:histidyl-tRNA aminoacylation"/>
    <property type="evidence" value="ECO:0007669"/>
    <property type="project" value="TreeGrafter"/>
</dbReference>
<dbReference type="InterPro" id="IPR036621">
    <property type="entry name" value="Anticodon-bd_dom_sf"/>
</dbReference>
<dbReference type="GO" id="GO:0005829">
    <property type="term" value="C:cytosol"/>
    <property type="evidence" value="ECO:0007669"/>
    <property type="project" value="TreeGrafter"/>
</dbReference>
<dbReference type="GO" id="GO:0005739">
    <property type="term" value="C:mitochondrion"/>
    <property type="evidence" value="ECO:0007669"/>
    <property type="project" value="TreeGrafter"/>
</dbReference>
<accession>A0A183EWU3</accession>